<dbReference type="NCBIfam" id="TIGR02937">
    <property type="entry name" value="sigma70-ECF"/>
    <property type="match status" value="1"/>
</dbReference>
<evidence type="ECO:0000256" key="2">
    <source>
        <dbReference type="ARBA" id="ARBA00023082"/>
    </source>
</evidence>
<dbReference type="GO" id="GO:0006352">
    <property type="term" value="P:DNA-templated transcription initiation"/>
    <property type="evidence" value="ECO:0007669"/>
    <property type="project" value="InterPro"/>
</dbReference>
<name>A0A410MJE8_9BACI</name>
<dbReference type="PANTHER" id="PTHR30385">
    <property type="entry name" value="SIGMA FACTOR F FLAGELLAR"/>
    <property type="match status" value="1"/>
</dbReference>
<dbReference type="InterPro" id="IPR014284">
    <property type="entry name" value="RNA_pol_sigma-70_dom"/>
</dbReference>
<feature type="domain" description="RNA polymerase sigma factor 70 region 4 type 2" evidence="5">
    <location>
        <begin position="146"/>
        <end position="197"/>
    </location>
</feature>
<dbReference type="Gene3D" id="1.20.140.160">
    <property type="match status" value="1"/>
</dbReference>
<accession>A0A410MJE8</accession>
<keyword evidence="2" id="KW-0731">Sigma factor</keyword>
<dbReference type="GO" id="GO:0003677">
    <property type="term" value="F:DNA binding"/>
    <property type="evidence" value="ECO:0007669"/>
    <property type="project" value="UniProtKB-KW"/>
</dbReference>
<gene>
    <name evidence="6" type="ORF">HLI_21360</name>
</gene>
<keyword evidence="3" id="KW-0238">DNA-binding</keyword>
<evidence type="ECO:0000313" key="7">
    <source>
        <dbReference type="Proteomes" id="UP000287756"/>
    </source>
</evidence>
<evidence type="ECO:0000256" key="3">
    <source>
        <dbReference type="ARBA" id="ARBA00023125"/>
    </source>
</evidence>
<dbReference type="CDD" id="cd06171">
    <property type="entry name" value="Sigma70_r4"/>
    <property type="match status" value="1"/>
</dbReference>
<dbReference type="InterPro" id="IPR013249">
    <property type="entry name" value="RNA_pol_sigma70_r4_t2"/>
</dbReference>
<geneLocation type="plasmid" evidence="7">
    <name>pldw-31</name>
</geneLocation>
<dbReference type="SUPFAM" id="SSF88659">
    <property type="entry name" value="Sigma3 and sigma4 domains of RNA polymerase sigma factors"/>
    <property type="match status" value="1"/>
</dbReference>
<dbReference type="Proteomes" id="UP000287756">
    <property type="component" value="Plasmid pLDW-31"/>
</dbReference>
<dbReference type="GO" id="GO:0016987">
    <property type="term" value="F:sigma factor activity"/>
    <property type="evidence" value="ECO:0007669"/>
    <property type="project" value="UniProtKB-KW"/>
</dbReference>
<dbReference type="OrthoDB" id="2450987at2"/>
<keyword evidence="1" id="KW-0805">Transcription regulation</keyword>
<protein>
    <recommendedName>
        <fullName evidence="5">RNA polymerase sigma factor 70 region 4 type 2 domain-containing protein</fullName>
    </recommendedName>
</protein>
<evidence type="ECO:0000259" key="5">
    <source>
        <dbReference type="Pfam" id="PF08281"/>
    </source>
</evidence>
<evidence type="ECO:0000256" key="1">
    <source>
        <dbReference type="ARBA" id="ARBA00023015"/>
    </source>
</evidence>
<dbReference type="AlphaFoldDB" id="A0A410MJE8"/>
<sequence>MTYFIGGNYMKHKSDLIEKFMSDNPNFVKQPIVKSFLAQEDNFSLLESHLRGNESSSNLLDEKFKLHFYRAKIVNYLSNLIYYFSIDYDKRVNVYGERFPLVLNKTPNDDEGNNGDNSLIDMVNVDHVDFDSSFEHSLEGSVTDKRLYKAIKKLPKNQKKVLSLHFLKGLSNKEIARVLDESEQNVSNVKRRAFKKLRVQISS</sequence>
<proteinExistence type="predicted"/>
<keyword evidence="6" id="KW-0614">Plasmid</keyword>
<dbReference type="InterPro" id="IPR013324">
    <property type="entry name" value="RNA_pol_sigma_r3/r4-like"/>
</dbReference>
<evidence type="ECO:0000256" key="4">
    <source>
        <dbReference type="ARBA" id="ARBA00023163"/>
    </source>
</evidence>
<dbReference type="Pfam" id="PF08281">
    <property type="entry name" value="Sigma70_r4_2"/>
    <property type="match status" value="1"/>
</dbReference>
<organism evidence="6 7">
    <name type="scientific">Halobacillus litoralis</name>
    <dbReference type="NCBI Taxonomy" id="45668"/>
    <lineage>
        <taxon>Bacteria</taxon>
        <taxon>Bacillati</taxon>
        <taxon>Bacillota</taxon>
        <taxon>Bacilli</taxon>
        <taxon>Bacillales</taxon>
        <taxon>Bacillaceae</taxon>
        <taxon>Halobacillus</taxon>
    </lineage>
</organism>
<dbReference type="EMBL" id="CP026119">
    <property type="protein sequence ID" value="QAS54806.1"/>
    <property type="molecule type" value="Genomic_DNA"/>
</dbReference>
<evidence type="ECO:0000313" key="6">
    <source>
        <dbReference type="EMBL" id="QAS54806.1"/>
    </source>
</evidence>
<keyword evidence="4" id="KW-0804">Transcription</keyword>
<reference evidence="6 7" key="1">
    <citation type="submission" date="2018-01" db="EMBL/GenBank/DDBJ databases">
        <title>The whole genome sequencing and assembly of Halobacillus litoralis ERB031 strain.</title>
        <authorList>
            <person name="Lee S.-J."/>
            <person name="Park M.-K."/>
            <person name="Kim J.-Y."/>
            <person name="Lee Y.-J."/>
            <person name="Yi H."/>
            <person name="Bahn Y.-S."/>
            <person name="Kim J.F."/>
            <person name="Lee D.-W."/>
        </authorList>
    </citation>
    <scope>NUCLEOTIDE SEQUENCE [LARGE SCALE GENOMIC DNA]</scope>
    <source>
        <strain evidence="6 7">ERB 031</strain>
        <plasmid evidence="7">pldw-31</plasmid>
    </source>
</reference>
<dbReference type="KEGG" id="hli:HLI_21360"/>